<feature type="transmembrane region" description="Helical" evidence="4">
    <location>
        <begin position="388"/>
        <end position="408"/>
    </location>
</feature>
<keyword evidence="4" id="KW-1133">Transmembrane helix</keyword>
<feature type="transmembrane region" description="Helical" evidence="4">
    <location>
        <begin position="32"/>
        <end position="52"/>
    </location>
</feature>
<dbReference type="PRINTS" id="PR00038">
    <property type="entry name" value="HTHLUXR"/>
</dbReference>
<dbReference type="Gene3D" id="1.10.10.10">
    <property type="entry name" value="Winged helix-like DNA-binding domain superfamily/Winged helix DNA-binding domain"/>
    <property type="match status" value="1"/>
</dbReference>
<dbReference type="RefSeq" id="WP_114620838.1">
    <property type="nucleotide sequence ID" value="NZ_PPTP01000005.1"/>
</dbReference>
<keyword evidence="7" id="KW-1185">Reference proteome</keyword>
<gene>
    <name evidence="6" type="ORF">C1880_06970</name>
</gene>
<dbReference type="SMART" id="SM00421">
    <property type="entry name" value="HTH_LUXR"/>
    <property type="match status" value="1"/>
</dbReference>
<dbReference type="InterPro" id="IPR016032">
    <property type="entry name" value="Sig_transdc_resp-reg_C-effctor"/>
</dbReference>
<accession>A0A369L9Q6</accession>
<feature type="transmembrane region" description="Helical" evidence="4">
    <location>
        <begin position="262"/>
        <end position="283"/>
    </location>
</feature>
<dbReference type="PANTHER" id="PTHR44688">
    <property type="entry name" value="DNA-BINDING TRANSCRIPTIONAL ACTIVATOR DEVR_DOSR"/>
    <property type="match status" value="1"/>
</dbReference>
<keyword evidence="2" id="KW-0238">DNA-binding</keyword>
<dbReference type="EMBL" id="PPTP01000005">
    <property type="protein sequence ID" value="RDB55417.1"/>
    <property type="molecule type" value="Genomic_DNA"/>
</dbReference>
<evidence type="ECO:0000256" key="3">
    <source>
        <dbReference type="ARBA" id="ARBA00023163"/>
    </source>
</evidence>
<evidence type="ECO:0000256" key="2">
    <source>
        <dbReference type="ARBA" id="ARBA00023125"/>
    </source>
</evidence>
<dbReference type="GO" id="GO:0003677">
    <property type="term" value="F:DNA binding"/>
    <property type="evidence" value="ECO:0007669"/>
    <property type="project" value="UniProtKB-KW"/>
</dbReference>
<feature type="transmembrane region" description="Helical" evidence="4">
    <location>
        <begin position="326"/>
        <end position="349"/>
    </location>
</feature>
<evidence type="ECO:0000259" key="5">
    <source>
        <dbReference type="PROSITE" id="PS50043"/>
    </source>
</evidence>
<comment type="caution">
    <text evidence="6">The sequence shown here is derived from an EMBL/GenBank/DDBJ whole genome shotgun (WGS) entry which is preliminary data.</text>
</comment>
<dbReference type="Pfam" id="PF00196">
    <property type="entry name" value="GerE"/>
    <property type="match status" value="1"/>
</dbReference>
<protein>
    <submittedName>
        <fullName evidence="6">Helix-turn-helix transcriptional regulator</fullName>
    </submittedName>
</protein>
<keyword evidence="4" id="KW-0812">Transmembrane</keyword>
<feature type="transmembrane region" description="Helical" evidence="4">
    <location>
        <begin position="58"/>
        <end position="76"/>
    </location>
</feature>
<feature type="transmembrane region" description="Helical" evidence="4">
    <location>
        <begin position="361"/>
        <end position="382"/>
    </location>
</feature>
<dbReference type="PANTHER" id="PTHR44688:SF16">
    <property type="entry name" value="DNA-BINDING TRANSCRIPTIONAL ACTIVATOR DEVR_DOSR"/>
    <property type="match status" value="1"/>
</dbReference>
<dbReference type="InterPro" id="IPR036388">
    <property type="entry name" value="WH-like_DNA-bd_sf"/>
</dbReference>
<keyword evidence="1" id="KW-0805">Transcription regulation</keyword>
<name>A0A369L9Q6_9ACTN</name>
<dbReference type="OrthoDB" id="483at2"/>
<keyword evidence="4" id="KW-0472">Membrane</keyword>
<feature type="transmembrane region" description="Helical" evidence="4">
    <location>
        <begin position="232"/>
        <end position="250"/>
    </location>
</feature>
<feature type="transmembrane region" description="Helical" evidence="4">
    <location>
        <begin position="147"/>
        <end position="164"/>
    </location>
</feature>
<evidence type="ECO:0000256" key="1">
    <source>
        <dbReference type="ARBA" id="ARBA00023015"/>
    </source>
</evidence>
<feature type="domain" description="HTH luxR-type" evidence="5">
    <location>
        <begin position="432"/>
        <end position="497"/>
    </location>
</feature>
<feature type="transmembrane region" description="Helical" evidence="4">
    <location>
        <begin position="88"/>
        <end position="106"/>
    </location>
</feature>
<dbReference type="STRING" id="1034345.GCA_000236865_00244"/>
<sequence length="506" mass="53652">MQNSSTHHTGAPETRFDPVLVRTLLGYACHQAFMFALFYMGWNSALAVGGFTFERIDLLITLLAAAVTLMVLRAVALRVRDVLLNRSLMWCYAVLLAIGSSVSLPAEYGLASMVMEGVLVGVPFACMLAAWGRALGARSHGESSRGVLLATAVAAVFTFLLAVVCSQAPLAAAVANLLPFGSAWALVGIEPLLSSERVEENADTQKKPALTIATLLASKEQRVETHRISRKVVGGSVVFGLAGGLMETYASDPGSVATPTFAATLLLLALFCAGSLQVVGVSARRSGSDGEVSRLLVGVYRLSLLLMMTGYLFMPVLEPYGVPGDSIVLAGYLGLSAVLVSLFVLMAKLTGMDAALSFSRGFASLYLGEAGGLALGNVLQVASPSGDMPFGVASCAGLATLFAYLFLFTEGDFLALSHIAKQADRFEDACRVMASKFKLSKRESEILPLALRGRTGERMAAELFIAKSTVDTHLRRIYGKCGVHSRQELIDLGERESQALLSGKES</sequence>
<feature type="transmembrane region" description="Helical" evidence="4">
    <location>
        <begin position="118"/>
        <end position="135"/>
    </location>
</feature>
<dbReference type="Proteomes" id="UP000253792">
    <property type="component" value="Unassembled WGS sequence"/>
</dbReference>
<organism evidence="6 7">
    <name type="scientific">Senegalimassilia anaerobia</name>
    <dbReference type="NCBI Taxonomy" id="1473216"/>
    <lineage>
        <taxon>Bacteria</taxon>
        <taxon>Bacillati</taxon>
        <taxon>Actinomycetota</taxon>
        <taxon>Coriobacteriia</taxon>
        <taxon>Coriobacteriales</taxon>
        <taxon>Coriobacteriaceae</taxon>
        <taxon>Senegalimassilia</taxon>
    </lineage>
</organism>
<dbReference type="SUPFAM" id="SSF46894">
    <property type="entry name" value="C-terminal effector domain of the bipartite response regulators"/>
    <property type="match status" value="1"/>
</dbReference>
<evidence type="ECO:0000256" key="4">
    <source>
        <dbReference type="SAM" id="Phobius"/>
    </source>
</evidence>
<feature type="transmembrane region" description="Helical" evidence="4">
    <location>
        <begin position="170"/>
        <end position="189"/>
    </location>
</feature>
<evidence type="ECO:0000313" key="6">
    <source>
        <dbReference type="EMBL" id="RDB55417.1"/>
    </source>
</evidence>
<reference evidence="6 7" key="1">
    <citation type="journal article" date="2018" name="Elife">
        <title>Discovery and characterization of a prevalent human gut bacterial enzyme sufficient for the inactivation of a family of plant toxins.</title>
        <authorList>
            <person name="Koppel N."/>
            <person name="Bisanz J.E."/>
            <person name="Pandelia M.E."/>
            <person name="Turnbaugh P.J."/>
            <person name="Balskus E.P."/>
        </authorList>
    </citation>
    <scope>NUCLEOTIDE SEQUENCE [LARGE SCALE GENOMIC DNA]</scope>
    <source>
        <strain evidence="7">anaerobia AP69FAA</strain>
    </source>
</reference>
<dbReference type="AlphaFoldDB" id="A0A369L9Q6"/>
<feature type="transmembrane region" description="Helical" evidence="4">
    <location>
        <begin position="295"/>
        <end position="314"/>
    </location>
</feature>
<dbReference type="PROSITE" id="PS50043">
    <property type="entry name" value="HTH_LUXR_2"/>
    <property type="match status" value="1"/>
</dbReference>
<evidence type="ECO:0000313" key="7">
    <source>
        <dbReference type="Proteomes" id="UP000253792"/>
    </source>
</evidence>
<dbReference type="GO" id="GO:0006355">
    <property type="term" value="P:regulation of DNA-templated transcription"/>
    <property type="evidence" value="ECO:0007669"/>
    <property type="project" value="InterPro"/>
</dbReference>
<dbReference type="CDD" id="cd06170">
    <property type="entry name" value="LuxR_C_like"/>
    <property type="match status" value="1"/>
</dbReference>
<dbReference type="InterPro" id="IPR000792">
    <property type="entry name" value="Tscrpt_reg_LuxR_C"/>
</dbReference>
<keyword evidence="3" id="KW-0804">Transcription</keyword>
<proteinExistence type="predicted"/>